<dbReference type="InterPro" id="IPR007730">
    <property type="entry name" value="SPOR-like_dom"/>
</dbReference>
<dbReference type="STRING" id="1121291.SAMN02745134_00760"/>
<name>A0A1W1X5D2_9CLOT</name>
<dbReference type="AlphaFoldDB" id="A0A1W1X5D2"/>
<keyword evidence="1" id="KW-0472">Membrane</keyword>
<keyword evidence="1" id="KW-1133">Transmembrane helix</keyword>
<keyword evidence="1" id="KW-0812">Transmembrane</keyword>
<reference evidence="3 4" key="1">
    <citation type="submission" date="2017-04" db="EMBL/GenBank/DDBJ databases">
        <authorList>
            <person name="Afonso C.L."/>
            <person name="Miller P.J."/>
            <person name="Scott M.A."/>
            <person name="Spackman E."/>
            <person name="Goraichik I."/>
            <person name="Dimitrov K.M."/>
            <person name="Suarez D.L."/>
            <person name="Swayne D.E."/>
        </authorList>
    </citation>
    <scope>NUCLEOTIDE SEQUENCE [LARGE SCALE GENOMIC DNA]</scope>
    <source>
        <strain evidence="3 4">DSM 12555</strain>
    </source>
</reference>
<dbReference type="RefSeq" id="WP_176212596.1">
    <property type="nucleotide sequence ID" value="NZ_FWXH01000002.1"/>
</dbReference>
<organism evidence="3 4">
    <name type="scientific">Clostridium acidisoli DSM 12555</name>
    <dbReference type="NCBI Taxonomy" id="1121291"/>
    <lineage>
        <taxon>Bacteria</taxon>
        <taxon>Bacillati</taxon>
        <taxon>Bacillota</taxon>
        <taxon>Clostridia</taxon>
        <taxon>Eubacteriales</taxon>
        <taxon>Clostridiaceae</taxon>
        <taxon>Clostridium</taxon>
    </lineage>
</organism>
<evidence type="ECO:0000259" key="2">
    <source>
        <dbReference type="Pfam" id="PF05036"/>
    </source>
</evidence>
<evidence type="ECO:0000313" key="3">
    <source>
        <dbReference type="EMBL" id="SMC19159.1"/>
    </source>
</evidence>
<protein>
    <submittedName>
        <fullName evidence="3">Sporulation related domain-containing protein</fullName>
    </submittedName>
</protein>
<sequence>MRYTRYDLKQKQGSNKFFGIILVIIIVAAIFIGTAMSKLLLKSNQYLEDTNSVSKASSSSDVAKANEYVFLQCGIFSKKENADVLMSTLSKFGNPVEINDGNKIRVIFGFYKKDDYYKKATKSLNDNKVDVHEIDYKIYDEGDTNDEIEKIIDGDIQIINKLGDSNVKGIQTTDFKKWSSKLEKGDKSDKNSAELMKLKDYVGKLPETFTKDNIGDNIQFVYDELKKINAVTSKK</sequence>
<proteinExistence type="predicted"/>
<dbReference type="Pfam" id="PF05036">
    <property type="entry name" value="SPOR"/>
    <property type="match status" value="1"/>
</dbReference>
<gene>
    <name evidence="3" type="ORF">SAMN02745134_00760</name>
</gene>
<keyword evidence="4" id="KW-1185">Reference proteome</keyword>
<dbReference type="EMBL" id="FWXH01000002">
    <property type="protein sequence ID" value="SMC19159.1"/>
    <property type="molecule type" value="Genomic_DNA"/>
</dbReference>
<evidence type="ECO:0000256" key="1">
    <source>
        <dbReference type="SAM" id="Phobius"/>
    </source>
</evidence>
<feature type="domain" description="SPOR" evidence="2">
    <location>
        <begin position="66"/>
        <end position="125"/>
    </location>
</feature>
<dbReference type="SUPFAM" id="SSF110997">
    <property type="entry name" value="Sporulation related repeat"/>
    <property type="match status" value="1"/>
</dbReference>
<dbReference type="GO" id="GO:0042834">
    <property type="term" value="F:peptidoglycan binding"/>
    <property type="evidence" value="ECO:0007669"/>
    <property type="project" value="InterPro"/>
</dbReference>
<accession>A0A1W1X5D2</accession>
<dbReference type="InterPro" id="IPR036680">
    <property type="entry name" value="SPOR-like_sf"/>
</dbReference>
<dbReference type="Gene3D" id="3.30.70.1070">
    <property type="entry name" value="Sporulation related repeat"/>
    <property type="match status" value="1"/>
</dbReference>
<evidence type="ECO:0000313" key="4">
    <source>
        <dbReference type="Proteomes" id="UP000192468"/>
    </source>
</evidence>
<feature type="transmembrane region" description="Helical" evidence="1">
    <location>
        <begin position="20"/>
        <end position="41"/>
    </location>
</feature>
<dbReference type="Proteomes" id="UP000192468">
    <property type="component" value="Unassembled WGS sequence"/>
</dbReference>